<gene>
    <name evidence="1" type="ORF">LSALG_LOCUS9325</name>
</gene>
<dbReference type="Proteomes" id="UP001177003">
    <property type="component" value="Chromosome 1"/>
</dbReference>
<reference evidence="1" key="1">
    <citation type="submission" date="2023-04" db="EMBL/GenBank/DDBJ databases">
        <authorList>
            <person name="Vijverberg K."/>
            <person name="Xiong W."/>
            <person name="Schranz E."/>
        </authorList>
    </citation>
    <scope>NUCLEOTIDE SEQUENCE</scope>
</reference>
<evidence type="ECO:0000313" key="2">
    <source>
        <dbReference type="Proteomes" id="UP001177003"/>
    </source>
</evidence>
<protein>
    <submittedName>
        <fullName evidence="1">Uncharacterized protein</fullName>
    </submittedName>
</protein>
<name>A0AA35VT03_LACSI</name>
<sequence>MTWKVEKEGSDYGVYLIRHMESYMGENEGRWDFGFTGKKQSDVLALDNLRIKHMAKLMKSQYNIHKSMLEKDAEEYEKLDPLQKIALMNEVKESREKQRRGRLLF</sequence>
<dbReference type="EMBL" id="OX465077">
    <property type="protein sequence ID" value="CAI9268927.1"/>
    <property type="molecule type" value="Genomic_DNA"/>
</dbReference>
<organism evidence="1 2">
    <name type="scientific">Lactuca saligna</name>
    <name type="common">Willowleaf lettuce</name>
    <dbReference type="NCBI Taxonomy" id="75948"/>
    <lineage>
        <taxon>Eukaryota</taxon>
        <taxon>Viridiplantae</taxon>
        <taxon>Streptophyta</taxon>
        <taxon>Embryophyta</taxon>
        <taxon>Tracheophyta</taxon>
        <taxon>Spermatophyta</taxon>
        <taxon>Magnoliopsida</taxon>
        <taxon>eudicotyledons</taxon>
        <taxon>Gunneridae</taxon>
        <taxon>Pentapetalae</taxon>
        <taxon>asterids</taxon>
        <taxon>campanulids</taxon>
        <taxon>Asterales</taxon>
        <taxon>Asteraceae</taxon>
        <taxon>Cichorioideae</taxon>
        <taxon>Cichorieae</taxon>
        <taxon>Lactucinae</taxon>
        <taxon>Lactuca</taxon>
    </lineage>
</organism>
<evidence type="ECO:0000313" key="1">
    <source>
        <dbReference type="EMBL" id="CAI9268927.1"/>
    </source>
</evidence>
<proteinExistence type="predicted"/>
<keyword evidence="2" id="KW-1185">Reference proteome</keyword>
<accession>A0AA35VT03</accession>
<dbReference type="AlphaFoldDB" id="A0AA35VT03"/>